<dbReference type="Pfam" id="PF22612">
    <property type="entry name" value="GH113"/>
    <property type="match status" value="1"/>
</dbReference>
<reference evidence="1" key="1">
    <citation type="journal article" date="2022" name="J Environ Chem Eng">
        <title>Biodegradation of petroleum oil using a constructed nonpathogenic and heavy metal-tolerant bacterial consortium isolated from marine sponges.</title>
        <authorList>
            <person name="Dechsakulwatana C."/>
            <person name="Rungsihiranrut A."/>
            <person name="Muangchinda C."/>
            <person name="Ningthoujam R."/>
            <person name="Klankeo P."/>
            <person name="Pinyakong O."/>
        </authorList>
    </citation>
    <scope>NUCLEOTIDE SEQUENCE</scope>
    <source>
        <strain evidence="1">TL01-2</strain>
    </source>
</reference>
<dbReference type="RefSeq" id="WP_316909759.1">
    <property type="nucleotide sequence ID" value="NZ_JAPTGD010000001.1"/>
</dbReference>
<dbReference type="InterPro" id="IPR017853">
    <property type="entry name" value="GH"/>
</dbReference>
<organism evidence="1 2">
    <name type="scientific">Priestia aryabhattai</name>
    <name type="common">Bacillus aryabhattai</name>
    <dbReference type="NCBI Taxonomy" id="412384"/>
    <lineage>
        <taxon>Bacteria</taxon>
        <taxon>Bacillati</taxon>
        <taxon>Bacillota</taxon>
        <taxon>Bacilli</taxon>
        <taxon>Bacillales</taxon>
        <taxon>Bacillaceae</taxon>
        <taxon>Priestia</taxon>
    </lineage>
</organism>
<dbReference type="InterPro" id="IPR055151">
    <property type="entry name" value="GH113"/>
</dbReference>
<sequence>MKKNLLLAVFLIFCIAVYSISNLFFQENHTKKIQENPKHNIHKGVALTLLDPYNTDNFYDKNLPKIKEMGAELEVVTKVSIQSTNDSMPVNDPNIEDKFNRLFSKSKEYGVKVSVIKPHIMFPGDGFDRGTYNPSNTDDFFKRWKEIILYYAKVSHDEDVPFLSITCETSIITQNTYIPYWQEIINEIKQKYPDVQVTMALKKSDLDREIAYHEKGVISILDYLDVVSLNMFPRVKRDYVGKNIIAPSDDAFVSVPGAYGFITSIKKVKEYFKKDVIITETGSSPRSDFKKDYLNPFNFDQETPKNHRDQNDWMKIVLDNLFLLKEVKGIYIWHIDQPFDFLDTKTADTIRKNYRN</sequence>
<comment type="caution">
    <text evidence="1">The sequence shown here is derived from an EMBL/GenBank/DDBJ whole genome shotgun (WGS) entry which is preliminary data.</text>
</comment>
<protein>
    <recommendedName>
        <fullName evidence="3">Arabinogalactan endo-beta-1,4-galactanase</fullName>
    </recommendedName>
</protein>
<accession>A0AAX6N218</accession>
<evidence type="ECO:0008006" key="3">
    <source>
        <dbReference type="Google" id="ProtNLM"/>
    </source>
</evidence>
<dbReference type="SUPFAM" id="SSF51445">
    <property type="entry name" value="(Trans)glycosidases"/>
    <property type="match status" value="1"/>
</dbReference>
<name>A0AAX6N218_PRIAR</name>
<evidence type="ECO:0000313" key="1">
    <source>
        <dbReference type="EMBL" id="MDU9689535.1"/>
    </source>
</evidence>
<dbReference type="AlphaFoldDB" id="A0AAX6N218"/>
<dbReference type="EMBL" id="JAPTGD010000001">
    <property type="protein sequence ID" value="MDU9689535.1"/>
    <property type="molecule type" value="Genomic_DNA"/>
</dbReference>
<reference evidence="1" key="2">
    <citation type="submission" date="2022-12" db="EMBL/GenBank/DDBJ databases">
        <authorList>
            <person name="Dechsakulwatana C."/>
            <person name="Rungsihiranrut A."/>
            <person name="Muangchinda C."/>
            <person name="Ningthoujam R."/>
            <person name="Klankeo P."/>
            <person name="Pinyakong O."/>
        </authorList>
    </citation>
    <scope>NUCLEOTIDE SEQUENCE</scope>
    <source>
        <strain evidence="1">TL01-2</strain>
    </source>
</reference>
<proteinExistence type="predicted"/>
<evidence type="ECO:0000313" key="2">
    <source>
        <dbReference type="Proteomes" id="UP001269400"/>
    </source>
</evidence>
<dbReference type="Gene3D" id="3.20.20.80">
    <property type="entry name" value="Glycosidases"/>
    <property type="match status" value="1"/>
</dbReference>
<gene>
    <name evidence="1" type="ORF">O0Q50_00010</name>
</gene>
<dbReference type="Proteomes" id="UP001269400">
    <property type="component" value="Unassembled WGS sequence"/>
</dbReference>